<dbReference type="GO" id="GO:0005886">
    <property type="term" value="C:plasma membrane"/>
    <property type="evidence" value="ECO:0007669"/>
    <property type="project" value="UniProtKB-SubCell"/>
</dbReference>
<evidence type="ECO:0000256" key="3">
    <source>
        <dbReference type="ARBA" id="ARBA00022692"/>
    </source>
</evidence>
<protein>
    <submittedName>
        <fullName evidence="6">Olfactory receptor</fullName>
    </submittedName>
</protein>
<evidence type="ECO:0000256" key="4">
    <source>
        <dbReference type="ARBA" id="ARBA00022989"/>
    </source>
</evidence>
<reference evidence="6" key="2">
    <citation type="submission" date="2016-03" db="EMBL/GenBank/DDBJ databases">
        <authorList>
            <person name="Ploux O."/>
        </authorList>
    </citation>
    <scope>NUCLEOTIDE SEQUENCE</scope>
</reference>
<organism evidence="6">
    <name type="scientific">Apolygus lucorum</name>
    <name type="common">Small green plant bug</name>
    <name type="synonym">Lygocoris lucorum</name>
    <dbReference type="NCBI Taxonomy" id="248454"/>
    <lineage>
        <taxon>Eukaryota</taxon>
        <taxon>Metazoa</taxon>
        <taxon>Ecdysozoa</taxon>
        <taxon>Arthropoda</taxon>
        <taxon>Hexapoda</taxon>
        <taxon>Insecta</taxon>
        <taxon>Pterygota</taxon>
        <taxon>Neoptera</taxon>
        <taxon>Paraneoptera</taxon>
        <taxon>Hemiptera</taxon>
        <taxon>Heteroptera</taxon>
        <taxon>Panheteroptera</taxon>
        <taxon>Cimicomorpha</taxon>
        <taxon>Miridae</taxon>
        <taxon>Mirini</taxon>
        <taxon>Apolygus</taxon>
    </lineage>
</organism>
<evidence type="ECO:0000256" key="2">
    <source>
        <dbReference type="ARBA" id="ARBA00022475"/>
    </source>
</evidence>
<keyword evidence="4" id="KW-1133">Transmembrane helix</keyword>
<sequence>MNDTLLNASKKTQYNSIKHLVRLHNKLVDHCNSINKCFEFQLFLILNFELGSIVVCV</sequence>
<dbReference type="GO" id="GO:0050909">
    <property type="term" value="P:sensory perception of taste"/>
    <property type="evidence" value="ECO:0007669"/>
    <property type="project" value="InterPro"/>
</dbReference>
<dbReference type="EMBL" id="KU958215">
    <property type="protein sequence ID" value="AQM56044.1"/>
    <property type="molecule type" value="mRNA"/>
</dbReference>
<evidence type="ECO:0000256" key="5">
    <source>
        <dbReference type="ARBA" id="ARBA00023136"/>
    </source>
</evidence>
<proteinExistence type="evidence at transcript level"/>
<dbReference type="AlphaFoldDB" id="A0A1Q1NIJ4"/>
<dbReference type="InterPro" id="IPR013604">
    <property type="entry name" value="7TM_chemorcpt"/>
</dbReference>
<evidence type="ECO:0000313" key="6">
    <source>
        <dbReference type="EMBL" id="AQM56044.1"/>
    </source>
</evidence>
<accession>A0A1Q1NIJ4</accession>
<evidence type="ECO:0000256" key="1">
    <source>
        <dbReference type="ARBA" id="ARBA00004651"/>
    </source>
</evidence>
<gene>
    <name evidence="6" type="primary">OR38</name>
</gene>
<dbReference type="Pfam" id="PF08395">
    <property type="entry name" value="7tm_7"/>
    <property type="match status" value="1"/>
</dbReference>
<keyword evidence="2" id="KW-1003">Cell membrane</keyword>
<keyword evidence="5" id="KW-0472">Membrane</keyword>
<keyword evidence="6" id="KW-0675">Receptor</keyword>
<comment type="subcellular location">
    <subcellularLocation>
        <location evidence="1">Cell membrane</location>
        <topology evidence="1">Multi-pass membrane protein</topology>
    </subcellularLocation>
</comment>
<name>A0A1Q1NIJ4_APOLU</name>
<reference evidence="6" key="1">
    <citation type="journal article" date="2016" name="Sci. Rep.">
        <title>Identification and expression analysis of an olfactory receptor gene family in green plant bug Apolygus lucorum (Meyer-Dur).</title>
        <authorList>
            <person name="An X.K."/>
            <person name="Sun L."/>
            <person name="Liu H.W."/>
            <person name="Liu D.F."/>
            <person name="Ding Y.X."/>
            <person name="Li L.M."/>
            <person name="Zhang Y.J."/>
            <person name="Guo Y.Y."/>
        </authorList>
    </citation>
    <scope>NUCLEOTIDE SEQUENCE</scope>
</reference>
<keyword evidence="3" id="KW-0812">Transmembrane</keyword>